<proteinExistence type="predicted"/>
<dbReference type="InterPro" id="IPR046150">
    <property type="entry name" value="DUF6152"/>
</dbReference>
<accession>A0A4S4ARV4</accession>
<dbReference type="OrthoDB" id="513141at2"/>
<reference evidence="1 2" key="1">
    <citation type="submission" date="2019-04" db="EMBL/GenBank/DDBJ databases">
        <title>Azoarcus rhizosphaerae sp. nov. isolated from rhizosphere of Ficus religiosa.</title>
        <authorList>
            <person name="Lin S.-Y."/>
            <person name="Hameed A."/>
            <person name="Hsu Y.-H."/>
            <person name="Young C.-C."/>
        </authorList>
    </citation>
    <scope>NUCLEOTIDE SEQUENCE [LARGE SCALE GENOMIC DNA]</scope>
    <source>
        <strain evidence="1 2">CC-YHH848</strain>
    </source>
</reference>
<dbReference type="Proteomes" id="UP000307956">
    <property type="component" value="Unassembled WGS sequence"/>
</dbReference>
<dbReference type="EMBL" id="SSOD01000005">
    <property type="protein sequence ID" value="THF62113.1"/>
    <property type="molecule type" value="Genomic_DNA"/>
</dbReference>
<evidence type="ECO:0000313" key="1">
    <source>
        <dbReference type="EMBL" id="THF62113.1"/>
    </source>
</evidence>
<organism evidence="1 2">
    <name type="scientific">Pseudothauera rhizosphaerae</name>
    <dbReference type="NCBI Taxonomy" id="2565932"/>
    <lineage>
        <taxon>Bacteria</taxon>
        <taxon>Pseudomonadati</taxon>
        <taxon>Pseudomonadota</taxon>
        <taxon>Betaproteobacteria</taxon>
        <taxon>Rhodocyclales</taxon>
        <taxon>Zoogloeaceae</taxon>
        <taxon>Pseudothauera</taxon>
    </lineage>
</organism>
<keyword evidence="2" id="KW-1185">Reference proteome</keyword>
<name>A0A4S4ARV4_9RHOO</name>
<sequence length="157" mass="17125">MDRRLFLLGVAAAGTAPLLARAHHGWSGFDTATPMYVAGTVKRAKWQNPHVELVVAPDDPLALPADLKGRPLPAQSANVDGAALLARTRLPPRLGGEWTLELAPLFRINAWRIPEIGTGERVEAVGYVLRMDNVPPFMRVEYLFHAGRAYGLRSAPV</sequence>
<comment type="caution">
    <text evidence="1">The sequence shown here is derived from an EMBL/GenBank/DDBJ whole genome shotgun (WGS) entry which is preliminary data.</text>
</comment>
<dbReference type="AlphaFoldDB" id="A0A4S4ARV4"/>
<evidence type="ECO:0000313" key="2">
    <source>
        <dbReference type="Proteomes" id="UP000307956"/>
    </source>
</evidence>
<protein>
    <submittedName>
        <fullName evidence="1">Uncharacterized protein</fullName>
    </submittedName>
</protein>
<dbReference type="Pfam" id="PF19649">
    <property type="entry name" value="DUF6152"/>
    <property type="match status" value="1"/>
</dbReference>
<gene>
    <name evidence="1" type="ORF">E6O51_08125</name>
</gene>
<dbReference type="RefSeq" id="WP_136384476.1">
    <property type="nucleotide sequence ID" value="NZ_SSOD01000005.1"/>
</dbReference>